<dbReference type="GO" id="GO:0005634">
    <property type="term" value="C:nucleus"/>
    <property type="evidence" value="ECO:0007669"/>
    <property type="project" value="UniProtKB-SubCell"/>
</dbReference>
<dbReference type="Proteomes" id="UP000000267">
    <property type="component" value="Unassembled WGS sequence"/>
</dbReference>
<evidence type="ECO:0000256" key="6">
    <source>
        <dbReference type="SAM" id="MobiDB-lite"/>
    </source>
</evidence>
<dbReference type="SUPFAM" id="SSF88723">
    <property type="entry name" value="PIN domain-like"/>
    <property type="match status" value="1"/>
</dbReference>
<dbReference type="EMBL" id="DS480404">
    <property type="protein sequence ID" value="EDO17444.1"/>
    <property type="molecule type" value="Genomic_DNA"/>
</dbReference>
<dbReference type="PANTHER" id="PTHR16161:SF0">
    <property type="entry name" value="TRANSCRIPTIONAL PROTEIN SWT1"/>
    <property type="match status" value="1"/>
</dbReference>
<evidence type="ECO:0000256" key="3">
    <source>
        <dbReference type="ARBA" id="ARBA00023242"/>
    </source>
</evidence>
<gene>
    <name evidence="8" type="ORF">Kpol_1037p41</name>
</gene>
<dbReference type="InParanoid" id="A7TJY2"/>
<dbReference type="CDD" id="cd18727">
    <property type="entry name" value="PIN_Swt1-like"/>
    <property type="match status" value="1"/>
</dbReference>
<dbReference type="eggNOG" id="KOG4689">
    <property type="taxonomic scope" value="Eukaryota"/>
</dbReference>
<dbReference type="Pfam" id="PF13638">
    <property type="entry name" value="PIN_4"/>
    <property type="match status" value="1"/>
</dbReference>
<dbReference type="GO" id="GO:0071032">
    <property type="term" value="P:nuclear mRNA surveillance of mRNP export"/>
    <property type="evidence" value="ECO:0007669"/>
    <property type="project" value="EnsemblFungi"/>
</dbReference>
<dbReference type="InterPro" id="IPR029060">
    <property type="entry name" value="PIN-like_dom_sf"/>
</dbReference>
<feature type="region of interest" description="Disordered" evidence="6">
    <location>
        <begin position="1"/>
        <end position="20"/>
    </location>
</feature>
<dbReference type="AlphaFoldDB" id="A7TJY2"/>
<evidence type="ECO:0000256" key="5">
    <source>
        <dbReference type="ARBA" id="ARBA00074620"/>
    </source>
</evidence>
<name>A7TJY2_VANPO</name>
<protein>
    <recommendedName>
        <fullName evidence="5">Transcriptional protein SWT1</fullName>
    </recommendedName>
</protein>
<dbReference type="FunFam" id="3.40.50.1010:FF:000045">
    <property type="entry name" value="Transcriptional protein swt1"/>
    <property type="match status" value="1"/>
</dbReference>
<keyword evidence="3" id="KW-0539">Nucleus</keyword>
<evidence type="ECO:0000259" key="7">
    <source>
        <dbReference type="SMART" id="SM00670"/>
    </source>
</evidence>
<reference evidence="8 9" key="1">
    <citation type="journal article" date="2007" name="Proc. Natl. Acad. Sci. U.S.A.">
        <title>Independent sorting-out of thousands of duplicated gene pairs in two yeast species descended from a whole-genome duplication.</title>
        <authorList>
            <person name="Scannell D.R."/>
            <person name="Frank A.C."/>
            <person name="Conant G.C."/>
            <person name="Byrne K.P."/>
            <person name="Woolfit M."/>
            <person name="Wolfe K.H."/>
        </authorList>
    </citation>
    <scope>NUCLEOTIDE SEQUENCE [LARGE SCALE GENOMIC DNA]</scope>
    <source>
        <strain evidence="9">ATCC 22028 / DSM 70294 / BCRC 21397 / CBS 2163 / NBRC 10782 / NRRL Y-8283 / UCD 57-17</strain>
    </source>
</reference>
<dbReference type="OrthoDB" id="2017974at2759"/>
<dbReference type="GO" id="GO:0004521">
    <property type="term" value="F:RNA endonuclease activity"/>
    <property type="evidence" value="ECO:0007669"/>
    <property type="project" value="EnsemblFungi"/>
</dbReference>
<dbReference type="PhylomeDB" id="A7TJY2"/>
<dbReference type="RefSeq" id="XP_001645302.1">
    <property type="nucleotide sequence ID" value="XM_001645252.1"/>
</dbReference>
<evidence type="ECO:0000256" key="1">
    <source>
        <dbReference type="ARBA" id="ARBA00004123"/>
    </source>
</evidence>
<evidence type="ECO:0000313" key="8">
    <source>
        <dbReference type="EMBL" id="EDO17444.1"/>
    </source>
</evidence>
<organism evidence="9">
    <name type="scientific">Vanderwaltozyma polyspora (strain ATCC 22028 / DSM 70294 / BCRC 21397 / CBS 2163 / NBRC 10782 / NRRL Y-8283 / UCD 57-17)</name>
    <name type="common">Kluyveromyces polysporus</name>
    <dbReference type="NCBI Taxonomy" id="436907"/>
    <lineage>
        <taxon>Eukaryota</taxon>
        <taxon>Fungi</taxon>
        <taxon>Dikarya</taxon>
        <taxon>Ascomycota</taxon>
        <taxon>Saccharomycotina</taxon>
        <taxon>Saccharomycetes</taxon>
        <taxon>Saccharomycetales</taxon>
        <taxon>Saccharomycetaceae</taxon>
        <taxon>Vanderwaltozyma</taxon>
    </lineage>
</organism>
<evidence type="ECO:0000256" key="4">
    <source>
        <dbReference type="ARBA" id="ARBA00060839"/>
    </source>
</evidence>
<keyword evidence="9" id="KW-1185">Reference proteome</keyword>
<dbReference type="HOGENOM" id="CLU_048317_0_0_1"/>
<dbReference type="InterPro" id="IPR049014">
    <property type="entry name" value="SWT1_C"/>
</dbReference>
<proteinExistence type="inferred from homology"/>
<dbReference type="InterPro" id="IPR052626">
    <property type="entry name" value="SWT1_Regulator"/>
</dbReference>
<dbReference type="KEGG" id="vpo:Kpol_1037p41"/>
<dbReference type="InterPro" id="IPR002716">
    <property type="entry name" value="PIN_dom"/>
</dbReference>
<feature type="domain" description="PIN" evidence="7">
    <location>
        <begin position="103"/>
        <end position="233"/>
    </location>
</feature>
<dbReference type="SMART" id="SM00670">
    <property type="entry name" value="PINc"/>
    <property type="match status" value="1"/>
</dbReference>
<evidence type="ECO:0000313" key="9">
    <source>
        <dbReference type="Proteomes" id="UP000000267"/>
    </source>
</evidence>
<accession>A7TJY2</accession>
<comment type="subcellular location">
    <subcellularLocation>
        <location evidence="1">Nucleus</location>
    </subcellularLocation>
</comment>
<feature type="compositionally biased region" description="Polar residues" evidence="6">
    <location>
        <begin position="7"/>
        <end position="20"/>
    </location>
</feature>
<evidence type="ECO:0000256" key="2">
    <source>
        <dbReference type="ARBA" id="ARBA00023163"/>
    </source>
</evidence>
<dbReference type="Pfam" id="PF21693">
    <property type="entry name" value="SWT1_3rd"/>
    <property type="match status" value="1"/>
</dbReference>
<sequence>MGLPSIHANNRTNLTRSNLPKKTIDDFSKGKYLVNEINIVDQHPQSMDLEGDIPMHDISNEQEIELVSRYLASQRNNHQNFQPEISDAYLDNIVSNIPTTTKTIFVTDTNFIISHLSTLERLRQLAPNLHHQIIIPNTVIKELDGLKNSDREASWSSNGENYVHSIGMLARWANDWIYKNLANQDSGVMGQKLKQRIDPTCTKDDAILDCCLFFKDEQNCFVILLSNDKNLCLKALTEEIPTVSYRQDMTAELIASKAYEENLLRFGQQHIYDQGSSTSAQGHDLMDINMGHDIDENESVSPLDIQEVSTFIYEEVRKLMRSSIDYVMNEVYGEDIELIDYSFDRINSLRDSSKCLYKFWLSVFLDYFKSSKLRKDSWKDLPDCLLEAPINKKDLTIFFQFWQEIIRHLCSKRDINTKNWLDSELKNWKGLIKRAQ</sequence>
<dbReference type="STRING" id="436907.A7TJY2"/>
<dbReference type="GO" id="GO:0005737">
    <property type="term" value="C:cytoplasm"/>
    <property type="evidence" value="ECO:0007669"/>
    <property type="project" value="EnsemblFungi"/>
</dbReference>
<comment type="similarity">
    <text evidence="4">Belongs to the SWT1 family.</text>
</comment>
<dbReference type="PANTHER" id="PTHR16161">
    <property type="entry name" value="TRANSCRIPTIONAL PROTEIN SWT1"/>
    <property type="match status" value="1"/>
</dbReference>
<dbReference type="GeneID" id="5545664"/>
<dbReference type="Gene3D" id="3.40.50.1010">
    <property type="entry name" value="5'-nuclease"/>
    <property type="match status" value="1"/>
</dbReference>
<dbReference type="FunCoup" id="A7TJY2">
    <property type="interactions" value="18"/>
</dbReference>
<dbReference type="OMA" id="WANDWIY"/>
<keyword evidence="2" id="KW-0804">Transcription</keyword>